<reference evidence="3 4" key="1">
    <citation type="submission" date="2012-05" db="EMBL/GenBank/DDBJ databases">
        <title>Recombination and specialization in a pathogen metapopulation.</title>
        <authorList>
            <person name="Gardiner A."/>
            <person name="Kemen E."/>
            <person name="Schultz-Larsen T."/>
            <person name="MacLean D."/>
            <person name="Van Oosterhout C."/>
            <person name="Jones J.D.G."/>
        </authorList>
    </citation>
    <scope>NUCLEOTIDE SEQUENCE [LARGE SCALE GENOMIC DNA]</scope>
    <source>
        <strain evidence="3 4">Ac Nc2</strain>
    </source>
</reference>
<name>A0A024GGF3_9STRA</name>
<dbReference type="EMBL" id="CAIX01000108">
    <property type="protein sequence ID" value="CCI45789.1"/>
    <property type="molecule type" value="Genomic_DNA"/>
</dbReference>
<protein>
    <recommendedName>
        <fullName evidence="2">PX domain-containing protein</fullName>
    </recommendedName>
</protein>
<feature type="domain" description="PX" evidence="2">
    <location>
        <begin position="233"/>
        <end position="295"/>
    </location>
</feature>
<dbReference type="AlphaFoldDB" id="A0A024GGF3"/>
<dbReference type="Pfam" id="PF00787">
    <property type="entry name" value="PX"/>
    <property type="match status" value="1"/>
</dbReference>
<keyword evidence="4" id="KW-1185">Reference proteome</keyword>
<dbReference type="OrthoDB" id="44355at2759"/>
<dbReference type="InParanoid" id="A0A024GGF3"/>
<accession>A0A024GGF3</accession>
<dbReference type="Proteomes" id="UP000053237">
    <property type="component" value="Unassembled WGS sequence"/>
</dbReference>
<dbReference type="SUPFAM" id="SSF64268">
    <property type="entry name" value="PX domain"/>
    <property type="match status" value="1"/>
</dbReference>
<gene>
    <name evidence="3" type="ORF">BN9_066990</name>
</gene>
<organism evidence="3 4">
    <name type="scientific">Albugo candida</name>
    <dbReference type="NCBI Taxonomy" id="65357"/>
    <lineage>
        <taxon>Eukaryota</taxon>
        <taxon>Sar</taxon>
        <taxon>Stramenopiles</taxon>
        <taxon>Oomycota</taxon>
        <taxon>Peronosporomycetes</taxon>
        <taxon>Albuginales</taxon>
        <taxon>Albuginaceae</taxon>
        <taxon>Albugo</taxon>
    </lineage>
</organism>
<evidence type="ECO:0000313" key="4">
    <source>
        <dbReference type="Proteomes" id="UP000053237"/>
    </source>
</evidence>
<evidence type="ECO:0000313" key="3">
    <source>
        <dbReference type="EMBL" id="CCI45789.1"/>
    </source>
</evidence>
<sequence>MVQQQCIGASHDSYVALGQPPESKESMQIRASQADKTSRSSSPAKCVRASRWASFAVSDSVREESKKANTSTSFSFGVKSNAEYSGQSFLDIIATYSANFEPNWFQNVDQSFVESYEPPLHHRRYSKEVSADWGWFTDIDSSSESWAGNNVVSSARKKRNETGFVPSDTSLLVLGDEHIDTGVTVTHKSFTIVSNGVTKIIPSSISIPRFRIVQPRHGNDRHAQYLITLRLDNEHYANWRRYSEFSELVKVLQGQRYQRSLKAWKSIETRWFNRLETSYLHQKCIGLENFVRELMYELHEPSMLIRFLGGYMGKLNTRPTQADLRPSAQLPKELRPQQPKHERELFEKLWAENFKRSSVAYIEPPV</sequence>
<feature type="region of interest" description="Disordered" evidence="1">
    <location>
        <begin position="18"/>
        <end position="44"/>
    </location>
</feature>
<dbReference type="CDD" id="cd06093">
    <property type="entry name" value="PX_domain"/>
    <property type="match status" value="1"/>
</dbReference>
<feature type="compositionally biased region" description="Polar residues" evidence="1">
    <location>
        <begin position="29"/>
        <end position="43"/>
    </location>
</feature>
<dbReference type="InterPro" id="IPR036871">
    <property type="entry name" value="PX_dom_sf"/>
</dbReference>
<dbReference type="Gene3D" id="3.30.1520.10">
    <property type="entry name" value="Phox-like domain"/>
    <property type="match status" value="1"/>
</dbReference>
<proteinExistence type="predicted"/>
<comment type="caution">
    <text evidence="3">The sequence shown here is derived from an EMBL/GenBank/DDBJ whole genome shotgun (WGS) entry which is preliminary data.</text>
</comment>
<evidence type="ECO:0000256" key="1">
    <source>
        <dbReference type="SAM" id="MobiDB-lite"/>
    </source>
</evidence>
<dbReference type="InterPro" id="IPR001683">
    <property type="entry name" value="PX_dom"/>
</dbReference>
<evidence type="ECO:0000259" key="2">
    <source>
        <dbReference type="Pfam" id="PF00787"/>
    </source>
</evidence>
<dbReference type="GO" id="GO:0035091">
    <property type="term" value="F:phosphatidylinositol binding"/>
    <property type="evidence" value="ECO:0007669"/>
    <property type="project" value="InterPro"/>
</dbReference>